<feature type="domain" description="ABC transmembrane type-1" evidence="11">
    <location>
        <begin position="719"/>
        <end position="953"/>
    </location>
</feature>
<dbReference type="Pfam" id="PF00664">
    <property type="entry name" value="ABC_membrane"/>
    <property type="match status" value="2"/>
</dbReference>
<dbReference type="Gene3D" id="1.20.1560.10">
    <property type="entry name" value="ABC transporter type 1, transmembrane domain"/>
    <property type="match status" value="2"/>
</dbReference>
<evidence type="ECO:0000256" key="7">
    <source>
        <dbReference type="ARBA" id="ARBA00022989"/>
    </source>
</evidence>
<evidence type="ECO:0000259" key="11">
    <source>
        <dbReference type="PROSITE" id="PS50929"/>
    </source>
</evidence>
<dbReference type="FunFam" id="1.20.1560.10:FF:000006">
    <property type="entry name" value="ATP-binding cassette, sub-family C (CFTR/MRP), member 9"/>
    <property type="match status" value="1"/>
</dbReference>
<dbReference type="OMA" id="RRRYILW"/>
<dbReference type="InterPro" id="IPR003439">
    <property type="entry name" value="ABC_transporter-like_ATP-bd"/>
</dbReference>
<comment type="subcellular location">
    <subcellularLocation>
        <location evidence="1">Vacuole membrane</location>
        <topology evidence="1">Multi-pass membrane protein</topology>
    </subcellularLocation>
</comment>
<dbReference type="Proteomes" id="UP000887565">
    <property type="component" value="Unplaced"/>
</dbReference>
<keyword evidence="8 9" id="KW-0472">Membrane</keyword>
<evidence type="ECO:0000256" key="6">
    <source>
        <dbReference type="ARBA" id="ARBA00022840"/>
    </source>
</evidence>
<dbReference type="AlphaFoldDB" id="A0A915JQ44"/>
<feature type="transmembrane region" description="Helical" evidence="9">
    <location>
        <begin position="93"/>
        <end position="112"/>
    </location>
</feature>
<keyword evidence="7 9" id="KW-1133">Transmembrane helix</keyword>
<dbReference type="Pfam" id="PF00005">
    <property type="entry name" value="ABC_tran"/>
    <property type="match status" value="2"/>
</dbReference>
<feature type="domain" description="ABC transporter" evidence="10">
    <location>
        <begin position="373"/>
        <end position="674"/>
    </location>
</feature>
<feature type="domain" description="ABC transmembrane type-1" evidence="11">
    <location>
        <begin position="80"/>
        <end position="340"/>
    </location>
</feature>
<name>A0A915JQ44_ROMCU</name>
<evidence type="ECO:0000256" key="5">
    <source>
        <dbReference type="ARBA" id="ARBA00022741"/>
    </source>
</evidence>
<dbReference type="InterPro" id="IPR050173">
    <property type="entry name" value="ABC_transporter_C-like"/>
</dbReference>
<dbReference type="SUPFAM" id="SSF52540">
    <property type="entry name" value="P-loop containing nucleoside triphosphate hydrolases"/>
    <property type="match status" value="2"/>
</dbReference>
<dbReference type="PANTHER" id="PTHR24223:SF443">
    <property type="entry name" value="MULTIDRUG-RESISTANCE LIKE PROTEIN 1, ISOFORM I"/>
    <property type="match status" value="1"/>
</dbReference>
<proteinExistence type="predicted"/>
<organism evidence="12 13">
    <name type="scientific">Romanomermis culicivorax</name>
    <name type="common">Nematode worm</name>
    <dbReference type="NCBI Taxonomy" id="13658"/>
    <lineage>
        <taxon>Eukaryota</taxon>
        <taxon>Metazoa</taxon>
        <taxon>Ecdysozoa</taxon>
        <taxon>Nematoda</taxon>
        <taxon>Enoplea</taxon>
        <taxon>Dorylaimia</taxon>
        <taxon>Mermithida</taxon>
        <taxon>Mermithoidea</taxon>
        <taxon>Mermithidae</taxon>
        <taxon>Romanomermis</taxon>
    </lineage>
</organism>
<dbReference type="GO" id="GO:0005774">
    <property type="term" value="C:vacuolar membrane"/>
    <property type="evidence" value="ECO:0007669"/>
    <property type="project" value="UniProtKB-SubCell"/>
</dbReference>
<dbReference type="InterPro" id="IPR017871">
    <property type="entry name" value="ABC_transporter-like_CS"/>
</dbReference>
<feature type="transmembrane region" description="Helical" evidence="9">
    <location>
        <begin position="810"/>
        <end position="831"/>
    </location>
</feature>
<dbReference type="GO" id="GO:0005524">
    <property type="term" value="F:ATP binding"/>
    <property type="evidence" value="ECO:0007669"/>
    <property type="project" value="UniProtKB-KW"/>
</dbReference>
<accession>A0A915JQ44</accession>
<evidence type="ECO:0000313" key="12">
    <source>
        <dbReference type="Proteomes" id="UP000887565"/>
    </source>
</evidence>
<keyword evidence="5" id="KW-0547">Nucleotide-binding</keyword>
<feature type="transmembrane region" description="Helical" evidence="9">
    <location>
        <begin position="315"/>
        <end position="343"/>
    </location>
</feature>
<dbReference type="GO" id="GO:0016887">
    <property type="term" value="F:ATP hydrolysis activity"/>
    <property type="evidence" value="ECO:0007669"/>
    <property type="project" value="InterPro"/>
</dbReference>
<evidence type="ECO:0000256" key="8">
    <source>
        <dbReference type="ARBA" id="ARBA00023136"/>
    </source>
</evidence>
<evidence type="ECO:0000256" key="4">
    <source>
        <dbReference type="ARBA" id="ARBA00022737"/>
    </source>
</evidence>
<dbReference type="SUPFAM" id="SSF90123">
    <property type="entry name" value="ABC transporter transmembrane region"/>
    <property type="match status" value="2"/>
</dbReference>
<evidence type="ECO:0000256" key="1">
    <source>
        <dbReference type="ARBA" id="ARBA00004128"/>
    </source>
</evidence>
<feature type="transmembrane region" description="Helical" evidence="9">
    <location>
        <begin position="784"/>
        <end position="804"/>
    </location>
</feature>
<evidence type="ECO:0000256" key="2">
    <source>
        <dbReference type="ARBA" id="ARBA00022448"/>
    </source>
</evidence>
<feature type="transmembrane region" description="Helical" evidence="9">
    <location>
        <begin position="896"/>
        <end position="917"/>
    </location>
</feature>
<feature type="transmembrane region" description="Helical" evidence="9">
    <location>
        <begin position="202"/>
        <end position="222"/>
    </location>
</feature>
<protein>
    <submittedName>
        <fullName evidence="13">Uncharacterized protein</fullName>
    </submittedName>
</protein>
<feature type="transmembrane region" description="Helical" evidence="9">
    <location>
        <begin position="719"/>
        <end position="745"/>
    </location>
</feature>
<dbReference type="PROSITE" id="PS50893">
    <property type="entry name" value="ABC_TRANSPORTER_2"/>
    <property type="match status" value="1"/>
</dbReference>
<evidence type="ECO:0000256" key="9">
    <source>
        <dbReference type="SAM" id="Phobius"/>
    </source>
</evidence>
<dbReference type="PROSITE" id="PS50929">
    <property type="entry name" value="ABC_TM1F"/>
    <property type="match status" value="2"/>
</dbReference>
<keyword evidence="12" id="KW-1185">Reference proteome</keyword>
<sequence length="1132" mass="127710">MHFLLSNNAWPEFDVLCFSRILFCWMNKLLWKGFKKPLDFPDLWTIDPNDDAKNVCNKFEGNLRKRLNMKYHKMIKAEDGLIMNFLKSPDPDWHGYLYVAFLIIGQILKSVFYQHQNQKMYRICIRLKAGIMACIFRKSLMLNSESRNENAMGKIMNLLSVDVTKFTETASYIHLVWASVLQIIVGFVGLYLIIGFTFVPGLIVYVIMFVMNSLAATYIQLYQERQMNRKDERLKLLGEIFSGIKVIKLYAWENAFINNVAKIRNREISCIKSLAKWNGATEVSWSCTNLLACLSIFASYIFVSDEKRLTAENAFTVITVLNVLYVPLSMLPTAFSTMSAFFVSIRRIEQFLIAEELKDYTELNEHSNYSVEFRTATFSYAKEKPPSLYNLNLAIKKGSLIGIVGPVGAGKSTFLKAILGETNKVSGRILVNGSTAYVPQEAWLQNLTVQENILFAKKFNKEKYNKVILACSLIEDFKNLVAGDQSELGEAGLNLSGGQKQRINLARAVYQNCDIYLLDAPLSAVDATVGKHIFENVISNRGLLQKRISSNRDNFLCKVTASIEFSAVESPYHQKGEEIRLLTRELTSYVNSGWDYGSGSATQSHNAHITRAHLKIVAIVEGANRKTRIIVTHGLGNLHECELVVYLKDGVIECMGSFGHIIRRSASFREFIADYLKQIDDKELQDIDNKELTTLRESPVTLDALVKKSVPINIFGQNIFLLLIVFTIFYVAALVIFQASAATILHANLIQSLFKCPMKFFDSVPVGRIMNRCGKDIDVIDNRLPMVMSNVVYFVSLFAVSFLVELYVTPFYIIPFIPILACYFSIQVFYVRSSRQLRRLESISRSPIYSFLQESIAGSSIIRPFKQTNRFCHQFDQLINVNSVVQLTLASTNGWLGIYLDIIGASMVGAAALLGVIQRSNLMKGSVGLSLVTMLMMTELLQWGVKEIGLLETEAVALERIAEYVKAEHEAEWSNILGARLKEWPSCGSIQFKNYSTSYRAGAPLVIKNLTCKIDGGQKIGIVGRTGAGKSSITVAIFRLIEATEGKIFIDNVDISLLGLHDLRKKLTIIPQDPVLFSGTLRSNIDPFNEFADDQLWSIIEISKMKKKVEGFQDKLNFKISECGQNMRLVLC</sequence>
<reference evidence="13" key="1">
    <citation type="submission" date="2022-11" db="UniProtKB">
        <authorList>
            <consortium name="WormBaseParasite"/>
        </authorList>
    </citation>
    <scope>IDENTIFICATION</scope>
</reference>
<dbReference type="FunFam" id="1.20.1560.10:FF:000013">
    <property type="entry name" value="ABC transporter C family member 2"/>
    <property type="match status" value="1"/>
</dbReference>
<dbReference type="FunFam" id="3.40.50.300:FF:003838">
    <property type="entry name" value="ATP-dependent bile acid permease, putative"/>
    <property type="match status" value="1"/>
</dbReference>
<dbReference type="PANTHER" id="PTHR24223">
    <property type="entry name" value="ATP-BINDING CASSETTE SUB-FAMILY C"/>
    <property type="match status" value="1"/>
</dbReference>
<dbReference type="CDD" id="cd18595">
    <property type="entry name" value="ABC_6TM_MRP1_2_3_6_D1_like"/>
    <property type="match status" value="1"/>
</dbReference>
<dbReference type="InterPro" id="IPR011527">
    <property type="entry name" value="ABC1_TM_dom"/>
</dbReference>
<keyword evidence="3 9" id="KW-0812">Transmembrane</keyword>
<dbReference type="Gene3D" id="3.40.50.300">
    <property type="entry name" value="P-loop containing nucleotide triphosphate hydrolases"/>
    <property type="match status" value="2"/>
</dbReference>
<feature type="transmembrane region" description="Helical" evidence="9">
    <location>
        <begin position="175"/>
        <end position="196"/>
    </location>
</feature>
<dbReference type="WBParaSite" id="nRc.2.0.1.t28379-RA">
    <property type="protein sequence ID" value="nRc.2.0.1.t28379-RA"/>
    <property type="gene ID" value="nRc.2.0.1.g28379"/>
</dbReference>
<evidence type="ECO:0000256" key="3">
    <source>
        <dbReference type="ARBA" id="ARBA00022692"/>
    </source>
</evidence>
<dbReference type="PROSITE" id="PS00211">
    <property type="entry name" value="ABC_TRANSPORTER_1"/>
    <property type="match status" value="1"/>
</dbReference>
<dbReference type="GO" id="GO:0140359">
    <property type="term" value="F:ABC-type transporter activity"/>
    <property type="evidence" value="ECO:0007669"/>
    <property type="project" value="InterPro"/>
</dbReference>
<dbReference type="CDD" id="cd03250">
    <property type="entry name" value="ABCC_MRP_domain1"/>
    <property type="match status" value="1"/>
</dbReference>
<dbReference type="InterPro" id="IPR036640">
    <property type="entry name" value="ABC1_TM_sf"/>
</dbReference>
<keyword evidence="6" id="KW-0067">ATP-binding</keyword>
<keyword evidence="2" id="KW-0813">Transport</keyword>
<keyword evidence="4" id="KW-0677">Repeat</keyword>
<evidence type="ECO:0000313" key="13">
    <source>
        <dbReference type="WBParaSite" id="nRc.2.0.1.t28379-RA"/>
    </source>
</evidence>
<evidence type="ECO:0000259" key="10">
    <source>
        <dbReference type="PROSITE" id="PS50893"/>
    </source>
</evidence>
<dbReference type="FunFam" id="3.40.50.300:FF:000997">
    <property type="entry name" value="Multidrug resistance-associated protein 1"/>
    <property type="match status" value="1"/>
</dbReference>
<dbReference type="InterPro" id="IPR027417">
    <property type="entry name" value="P-loop_NTPase"/>
</dbReference>
<dbReference type="InterPro" id="IPR003593">
    <property type="entry name" value="AAA+_ATPase"/>
</dbReference>
<dbReference type="SMART" id="SM00382">
    <property type="entry name" value="AAA"/>
    <property type="match status" value="2"/>
</dbReference>